<dbReference type="Proteomes" id="UP001180536">
    <property type="component" value="Unassembled WGS sequence"/>
</dbReference>
<keyword evidence="2" id="KW-1185">Reference proteome</keyword>
<reference evidence="1 2" key="1">
    <citation type="submission" date="2023-07" db="EMBL/GenBank/DDBJ databases">
        <title>Sorghum-associated microbial communities from plants grown in Nebraska, USA.</title>
        <authorList>
            <person name="Schachtman D."/>
        </authorList>
    </citation>
    <scope>NUCLEOTIDE SEQUENCE [LARGE SCALE GENOMIC DNA]</scope>
    <source>
        <strain evidence="1 2">BE310</strain>
    </source>
</reference>
<name>A0ABU1Z8U2_9BURK</name>
<proteinExistence type="predicted"/>
<evidence type="ECO:0000313" key="1">
    <source>
        <dbReference type="EMBL" id="MDR7296476.1"/>
    </source>
</evidence>
<comment type="caution">
    <text evidence="1">The sequence shown here is derived from an EMBL/GenBank/DDBJ whole genome shotgun (WGS) entry which is preliminary data.</text>
</comment>
<organism evidence="1 2">
    <name type="scientific">Pelomonas aquatica</name>
    <dbReference type="NCBI Taxonomy" id="431058"/>
    <lineage>
        <taxon>Bacteria</taxon>
        <taxon>Pseudomonadati</taxon>
        <taxon>Pseudomonadota</taxon>
        <taxon>Betaproteobacteria</taxon>
        <taxon>Burkholderiales</taxon>
        <taxon>Sphaerotilaceae</taxon>
        <taxon>Roseateles</taxon>
    </lineage>
</organism>
<protein>
    <submittedName>
        <fullName evidence="1">Uncharacterized protein</fullName>
    </submittedName>
</protein>
<dbReference type="RefSeq" id="WP_310343854.1">
    <property type="nucleotide sequence ID" value="NZ_JAVDXQ010000002.1"/>
</dbReference>
<sequence length="149" mass="15901">MSDNYLQYVPADPKFRPSAEAAVQAENLLARLLPDAEVVRASFYESVMFFDPGANWSGVNCPKCGADAEPWFGDATSQAADAAFESLFTTTPCCGNVVSLNELSFVWPAAFGSFMLEAANPNSRGLAPAELSQLEAALGCAVREVAMHL</sequence>
<gene>
    <name evidence="1" type="ORF">J2X16_001815</name>
</gene>
<accession>A0ABU1Z8U2</accession>
<dbReference type="EMBL" id="JAVDXQ010000002">
    <property type="protein sequence ID" value="MDR7296476.1"/>
    <property type="molecule type" value="Genomic_DNA"/>
</dbReference>
<evidence type="ECO:0000313" key="2">
    <source>
        <dbReference type="Proteomes" id="UP001180536"/>
    </source>
</evidence>